<gene>
    <name evidence="3" type="ORF">DCP75_13225</name>
</gene>
<dbReference type="InterPro" id="IPR007313">
    <property type="entry name" value="FxsA"/>
</dbReference>
<name>A0A3C1KPM3_9GAMM</name>
<dbReference type="PANTHER" id="PTHR35335">
    <property type="entry name" value="UPF0716 PROTEIN FXSA"/>
    <property type="match status" value="1"/>
</dbReference>
<feature type="region of interest" description="Disordered" evidence="1">
    <location>
        <begin position="113"/>
        <end position="137"/>
    </location>
</feature>
<sequence length="137" mass="15275">MRLLILLLPWLELLTLIQLGIETSALTALAYVLFTLLLGFWLLRRQGMDIFQRLRDAQQGAVPGPQLLLDDMAMGLAAVLLMVPGLLSDVAALVVMIGPLRRRLVRWLSGPQAQPYRPEQDSAGPTTLEGEFRRVDE</sequence>
<proteinExistence type="predicted"/>
<dbReference type="AlphaFoldDB" id="A0A3C1KPM3"/>
<dbReference type="EMBL" id="DMND01000178">
    <property type="protein sequence ID" value="HAN28659.1"/>
    <property type="molecule type" value="Genomic_DNA"/>
</dbReference>
<dbReference type="PANTHER" id="PTHR35335:SF1">
    <property type="entry name" value="UPF0716 PROTEIN FXSA"/>
    <property type="match status" value="1"/>
</dbReference>
<evidence type="ECO:0000256" key="1">
    <source>
        <dbReference type="SAM" id="MobiDB-lite"/>
    </source>
</evidence>
<feature type="transmembrane region" description="Helical" evidence="2">
    <location>
        <begin position="25"/>
        <end position="43"/>
    </location>
</feature>
<evidence type="ECO:0008006" key="5">
    <source>
        <dbReference type="Google" id="ProtNLM"/>
    </source>
</evidence>
<reference evidence="3 4" key="1">
    <citation type="journal article" date="2018" name="Nat. Biotechnol.">
        <title>A standardized bacterial taxonomy based on genome phylogeny substantially revises the tree of life.</title>
        <authorList>
            <person name="Parks D.H."/>
            <person name="Chuvochina M."/>
            <person name="Waite D.W."/>
            <person name="Rinke C."/>
            <person name="Skarshewski A."/>
            <person name="Chaumeil P.A."/>
            <person name="Hugenholtz P."/>
        </authorList>
    </citation>
    <scope>NUCLEOTIDE SEQUENCE [LARGE SCALE GENOMIC DNA]</scope>
    <source>
        <strain evidence="3">UBA9158</strain>
    </source>
</reference>
<evidence type="ECO:0000313" key="3">
    <source>
        <dbReference type="EMBL" id="HAN28659.1"/>
    </source>
</evidence>
<dbReference type="NCBIfam" id="NF008528">
    <property type="entry name" value="PRK11463.1-2"/>
    <property type="match status" value="1"/>
</dbReference>
<keyword evidence="2" id="KW-0812">Transmembrane</keyword>
<feature type="transmembrane region" description="Helical" evidence="2">
    <location>
        <begin position="76"/>
        <end position="98"/>
    </location>
</feature>
<dbReference type="Pfam" id="PF04186">
    <property type="entry name" value="FxsA"/>
    <property type="match status" value="1"/>
</dbReference>
<protein>
    <recommendedName>
        <fullName evidence="5">Exlusion protein FxsA</fullName>
    </recommendedName>
</protein>
<evidence type="ECO:0000313" key="4">
    <source>
        <dbReference type="Proteomes" id="UP000259273"/>
    </source>
</evidence>
<evidence type="ECO:0000256" key="2">
    <source>
        <dbReference type="SAM" id="Phobius"/>
    </source>
</evidence>
<keyword evidence="2" id="KW-1133">Transmembrane helix</keyword>
<organism evidence="3 4">
    <name type="scientific">Haliea salexigens</name>
    <dbReference type="NCBI Taxonomy" id="287487"/>
    <lineage>
        <taxon>Bacteria</taxon>
        <taxon>Pseudomonadati</taxon>
        <taxon>Pseudomonadota</taxon>
        <taxon>Gammaproteobacteria</taxon>
        <taxon>Cellvibrionales</taxon>
        <taxon>Halieaceae</taxon>
        <taxon>Haliea</taxon>
    </lineage>
</organism>
<dbReference type="Proteomes" id="UP000259273">
    <property type="component" value="Unassembled WGS sequence"/>
</dbReference>
<comment type="caution">
    <text evidence="3">The sequence shown here is derived from an EMBL/GenBank/DDBJ whole genome shotgun (WGS) entry which is preliminary data.</text>
</comment>
<dbReference type="STRING" id="1121937.GCA_000423125_01809"/>
<accession>A0A3C1KPM3</accession>
<keyword evidence="2" id="KW-0472">Membrane</keyword>
<dbReference type="GO" id="GO:0016020">
    <property type="term" value="C:membrane"/>
    <property type="evidence" value="ECO:0007669"/>
    <property type="project" value="InterPro"/>
</dbReference>